<keyword evidence="2" id="KW-1185">Reference proteome</keyword>
<dbReference type="RefSeq" id="WP_133253645.1">
    <property type="nucleotide sequence ID" value="NZ_JACHVZ010000007.1"/>
</dbReference>
<gene>
    <name evidence="1" type="ORF">FHX59_002796</name>
</gene>
<accession>A0ABR6FLQ7</accession>
<name>A0ABR6FLQ7_9BURK</name>
<reference evidence="1 2" key="1">
    <citation type="submission" date="2020-08" db="EMBL/GenBank/DDBJ databases">
        <title>Genomic Encyclopedia of Type Strains, Phase IV (KMG-V): Genome sequencing to study the core and pangenomes of soil and plant-associated prokaryotes.</title>
        <authorList>
            <person name="Whitman W."/>
        </authorList>
    </citation>
    <scope>NUCLEOTIDE SEQUENCE [LARGE SCALE GENOMIC DNA]</scope>
    <source>
        <strain evidence="1 2">SRMrh-85</strain>
    </source>
</reference>
<protein>
    <submittedName>
        <fullName evidence="1">Uncharacterized protein</fullName>
    </submittedName>
</protein>
<sequence length="83" mass="9374">MSAHMCIQWGDIPQALIDSSRQRIDEAQKLQLIALDGCPFSGELTRLAGGRLQLDFPFPRNPALREQLIEWALHWGISFTVVV</sequence>
<comment type="caution">
    <text evidence="1">The sequence shown here is derived from an EMBL/GenBank/DDBJ whole genome shotgun (WGS) entry which is preliminary data.</text>
</comment>
<proteinExistence type="predicted"/>
<dbReference type="Proteomes" id="UP000533533">
    <property type="component" value="Unassembled WGS sequence"/>
</dbReference>
<evidence type="ECO:0000313" key="1">
    <source>
        <dbReference type="EMBL" id="MBB2928374.1"/>
    </source>
</evidence>
<dbReference type="EMBL" id="JACHVZ010000007">
    <property type="protein sequence ID" value="MBB2928374.1"/>
    <property type="molecule type" value="Genomic_DNA"/>
</dbReference>
<organism evidence="1 2">
    <name type="scientific">Paraburkholderia silvatlantica</name>
    <dbReference type="NCBI Taxonomy" id="321895"/>
    <lineage>
        <taxon>Bacteria</taxon>
        <taxon>Pseudomonadati</taxon>
        <taxon>Pseudomonadota</taxon>
        <taxon>Betaproteobacteria</taxon>
        <taxon>Burkholderiales</taxon>
        <taxon>Burkholderiaceae</taxon>
        <taxon>Paraburkholderia</taxon>
    </lineage>
</organism>
<evidence type="ECO:0000313" key="2">
    <source>
        <dbReference type="Proteomes" id="UP000533533"/>
    </source>
</evidence>